<keyword evidence="2" id="KW-1185">Reference proteome</keyword>
<dbReference type="EMBL" id="JAKELO010000002">
    <property type="protein sequence ID" value="MDE4908520.1"/>
    <property type="molecule type" value="Genomic_DNA"/>
</dbReference>
<dbReference type="Proteomes" id="UP001143747">
    <property type="component" value="Unassembled WGS sequence"/>
</dbReference>
<evidence type="ECO:0008006" key="3">
    <source>
        <dbReference type="Google" id="ProtNLM"/>
    </source>
</evidence>
<proteinExistence type="predicted"/>
<dbReference type="RefSeq" id="WP_274925146.1">
    <property type="nucleotide sequence ID" value="NZ_JAKELO010000002.1"/>
</dbReference>
<dbReference type="AlphaFoldDB" id="A0A9Q4KVP8"/>
<evidence type="ECO:0000313" key="2">
    <source>
        <dbReference type="Proteomes" id="UP001143747"/>
    </source>
</evidence>
<name>A0A9Q4KVP8_9EURY</name>
<reference evidence="1" key="1">
    <citation type="submission" date="2022-01" db="EMBL/GenBank/DDBJ databases">
        <title>Draft genome of Methanogenium marinum DSM 15558.</title>
        <authorList>
            <person name="Chen S.-C."/>
            <person name="You Y.-T."/>
        </authorList>
    </citation>
    <scope>NUCLEOTIDE SEQUENCE</scope>
    <source>
        <strain evidence="1">DSM 15558</strain>
    </source>
</reference>
<comment type="caution">
    <text evidence="1">The sequence shown here is derived from an EMBL/GenBank/DDBJ whole genome shotgun (WGS) entry which is preliminary data.</text>
</comment>
<accession>A0A9Q4KVP8</accession>
<sequence>MEENRDEEEILLFVYNADSGVFRELKDYVHKAVLPSTYDCSLCALTYGSTGMKKRWKNFLKELDVSVEFLHRDEMTKKYPALAVRLPAVFIKSGQSLNLLITAGEIGLSKDLEELMDLLTYKLKHGTVMEIVQ</sequence>
<protein>
    <recommendedName>
        <fullName evidence="3">GTPase</fullName>
    </recommendedName>
</protein>
<organism evidence="1 2">
    <name type="scientific">Methanogenium marinum</name>
    <dbReference type="NCBI Taxonomy" id="348610"/>
    <lineage>
        <taxon>Archaea</taxon>
        <taxon>Methanobacteriati</taxon>
        <taxon>Methanobacteriota</taxon>
        <taxon>Stenosarchaea group</taxon>
        <taxon>Methanomicrobia</taxon>
        <taxon>Methanomicrobiales</taxon>
        <taxon>Methanomicrobiaceae</taxon>
        <taxon>Methanogenium</taxon>
    </lineage>
</organism>
<evidence type="ECO:0000313" key="1">
    <source>
        <dbReference type="EMBL" id="MDE4908520.1"/>
    </source>
</evidence>
<gene>
    <name evidence="1" type="ORF">L0665_07860</name>
</gene>